<accession>A0A9W7G4Y2</accession>
<dbReference type="GO" id="GO:0015035">
    <property type="term" value="F:protein-disulfide reductase activity"/>
    <property type="evidence" value="ECO:0007669"/>
    <property type="project" value="InterPro"/>
</dbReference>
<dbReference type="PROSITE" id="PS00194">
    <property type="entry name" value="THIOREDOXIN_1"/>
    <property type="match status" value="1"/>
</dbReference>
<keyword evidence="2" id="KW-0249">Electron transport</keyword>
<dbReference type="PANTHER" id="PTHR45663:SF15">
    <property type="entry name" value="THIOREDOXIN Y1, CHLOROPLASTIC"/>
    <property type="match status" value="1"/>
</dbReference>
<feature type="domain" description="Thioredoxin" evidence="5">
    <location>
        <begin position="12"/>
        <end position="143"/>
    </location>
</feature>
<keyword evidence="3" id="KW-1015">Disulfide bond</keyword>
<dbReference type="GO" id="GO:0005737">
    <property type="term" value="C:cytoplasm"/>
    <property type="evidence" value="ECO:0007669"/>
    <property type="project" value="TreeGrafter"/>
</dbReference>
<dbReference type="OrthoDB" id="2121326at2759"/>
<protein>
    <recommendedName>
        <fullName evidence="5">Thioredoxin domain-containing protein</fullName>
    </recommendedName>
</protein>
<evidence type="ECO:0000313" key="6">
    <source>
        <dbReference type="EMBL" id="GMI33209.1"/>
    </source>
</evidence>
<evidence type="ECO:0000259" key="5">
    <source>
        <dbReference type="PROSITE" id="PS51352"/>
    </source>
</evidence>
<keyword evidence="1" id="KW-0813">Transport</keyword>
<dbReference type="Pfam" id="PF00085">
    <property type="entry name" value="Thioredoxin"/>
    <property type="match status" value="1"/>
</dbReference>
<dbReference type="InterPro" id="IPR036249">
    <property type="entry name" value="Thioredoxin-like_sf"/>
</dbReference>
<dbReference type="PRINTS" id="PR00421">
    <property type="entry name" value="THIOREDOXIN"/>
</dbReference>
<comment type="caution">
    <text evidence="6">The sequence shown here is derived from an EMBL/GenBank/DDBJ whole genome shotgun (WGS) entry which is preliminary data.</text>
</comment>
<keyword evidence="7" id="KW-1185">Reference proteome</keyword>
<dbReference type="Proteomes" id="UP001165065">
    <property type="component" value="Unassembled WGS sequence"/>
</dbReference>
<sequence>MGLSIRRNKITDTITSPTQSFKKCPEQQQQRKYSQHSHLYEKKKFKNFDEMLSSYTEPVLVDFYAVWCGPCQLMSSELSSLGAKLQGTLKVAKVDTDVYPQLGERYQIDGLPTCVLFKGGKEVKRLVGVMKTDEIEGHIKEFL</sequence>
<evidence type="ECO:0000256" key="3">
    <source>
        <dbReference type="ARBA" id="ARBA00023157"/>
    </source>
</evidence>
<dbReference type="NCBIfam" id="TIGR01068">
    <property type="entry name" value="thioredoxin"/>
    <property type="match status" value="1"/>
</dbReference>
<name>A0A9W7G4Y2_9STRA</name>
<evidence type="ECO:0000256" key="4">
    <source>
        <dbReference type="ARBA" id="ARBA00023284"/>
    </source>
</evidence>
<evidence type="ECO:0000313" key="7">
    <source>
        <dbReference type="Proteomes" id="UP001165065"/>
    </source>
</evidence>
<dbReference type="InterPro" id="IPR013766">
    <property type="entry name" value="Thioredoxin_domain"/>
</dbReference>
<evidence type="ECO:0000256" key="1">
    <source>
        <dbReference type="ARBA" id="ARBA00022448"/>
    </source>
</evidence>
<dbReference type="CDD" id="cd02947">
    <property type="entry name" value="TRX_family"/>
    <property type="match status" value="1"/>
</dbReference>
<keyword evidence="4" id="KW-0676">Redox-active center</keyword>
<dbReference type="AlphaFoldDB" id="A0A9W7G4Y2"/>
<dbReference type="InterPro" id="IPR005746">
    <property type="entry name" value="Thioredoxin"/>
</dbReference>
<dbReference type="SUPFAM" id="SSF52833">
    <property type="entry name" value="Thioredoxin-like"/>
    <property type="match status" value="1"/>
</dbReference>
<organism evidence="6 7">
    <name type="scientific">Triparma columacea</name>
    <dbReference type="NCBI Taxonomy" id="722753"/>
    <lineage>
        <taxon>Eukaryota</taxon>
        <taxon>Sar</taxon>
        <taxon>Stramenopiles</taxon>
        <taxon>Ochrophyta</taxon>
        <taxon>Bolidophyceae</taxon>
        <taxon>Parmales</taxon>
        <taxon>Triparmaceae</taxon>
        <taxon>Triparma</taxon>
    </lineage>
</organism>
<dbReference type="PANTHER" id="PTHR45663">
    <property type="entry name" value="GEO12009P1"/>
    <property type="match status" value="1"/>
</dbReference>
<gene>
    <name evidence="6" type="ORF">TrCOL_g2598</name>
</gene>
<dbReference type="InterPro" id="IPR017937">
    <property type="entry name" value="Thioredoxin_CS"/>
</dbReference>
<dbReference type="EMBL" id="BRYA01000027">
    <property type="protein sequence ID" value="GMI33209.1"/>
    <property type="molecule type" value="Genomic_DNA"/>
</dbReference>
<dbReference type="Gene3D" id="3.40.30.10">
    <property type="entry name" value="Glutaredoxin"/>
    <property type="match status" value="1"/>
</dbReference>
<dbReference type="PROSITE" id="PS51352">
    <property type="entry name" value="THIOREDOXIN_2"/>
    <property type="match status" value="1"/>
</dbReference>
<reference evidence="7" key="1">
    <citation type="journal article" date="2023" name="Commun. Biol.">
        <title>Genome analysis of Parmales, the sister group of diatoms, reveals the evolutionary specialization of diatoms from phago-mixotrophs to photoautotrophs.</title>
        <authorList>
            <person name="Ban H."/>
            <person name="Sato S."/>
            <person name="Yoshikawa S."/>
            <person name="Yamada K."/>
            <person name="Nakamura Y."/>
            <person name="Ichinomiya M."/>
            <person name="Sato N."/>
            <person name="Blanc-Mathieu R."/>
            <person name="Endo H."/>
            <person name="Kuwata A."/>
            <person name="Ogata H."/>
        </authorList>
    </citation>
    <scope>NUCLEOTIDE SEQUENCE [LARGE SCALE GENOMIC DNA]</scope>
</reference>
<proteinExistence type="predicted"/>
<evidence type="ECO:0000256" key="2">
    <source>
        <dbReference type="ARBA" id="ARBA00022982"/>
    </source>
</evidence>